<evidence type="ECO:0000313" key="15">
    <source>
        <dbReference type="Proteomes" id="UP001347796"/>
    </source>
</evidence>
<evidence type="ECO:0000256" key="3">
    <source>
        <dbReference type="ARBA" id="ARBA00022771"/>
    </source>
</evidence>
<protein>
    <recommendedName>
        <fullName evidence="7">Nucleoporin NUP42</fullName>
    </recommendedName>
    <alternativeName>
        <fullName evidence="8">Nucleoporin-like protein 2</fullName>
    </alternativeName>
</protein>
<accession>A0AAN8JXY1</accession>
<dbReference type="InterPro" id="IPR041367">
    <property type="entry name" value="Znf-CCCH_4"/>
</dbReference>
<evidence type="ECO:0000256" key="2">
    <source>
        <dbReference type="ARBA" id="ARBA00022723"/>
    </source>
</evidence>
<dbReference type="PANTHER" id="PTHR46527">
    <property type="entry name" value="NUCLEOPORIN-LIKE PROTEIN 2"/>
    <property type="match status" value="1"/>
</dbReference>
<feature type="domain" description="C3H1-type" evidence="12">
    <location>
        <begin position="90"/>
        <end position="118"/>
    </location>
</feature>
<keyword evidence="15" id="KW-1185">Reference proteome</keyword>
<feature type="compositionally biased region" description="Acidic residues" evidence="11">
    <location>
        <begin position="505"/>
        <end position="519"/>
    </location>
</feature>
<feature type="region of interest" description="Disordered" evidence="11">
    <location>
        <begin position="116"/>
        <end position="139"/>
    </location>
</feature>
<evidence type="ECO:0000256" key="10">
    <source>
        <dbReference type="PROSITE-ProRule" id="PRU00723"/>
    </source>
</evidence>
<dbReference type="InterPro" id="IPR037274">
    <property type="entry name" value="Znf_CHY_sf"/>
</dbReference>
<evidence type="ECO:0000259" key="13">
    <source>
        <dbReference type="PROSITE" id="PS51266"/>
    </source>
</evidence>
<evidence type="ECO:0000256" key="6">
    <source>
        <dbReference type="ARBA" id="ARBA00037262"/>
    </source>
</evidence>
<proteinExistence type="predicted"/>
<evidence type="ECO:0000259" key="12">
    <source>
        <dbReference type="PROSITE" id="PS50103"/>
    </source>
</evidence>
<evidence type="ECO:0000256" key="9">
    <source>
        <dbReference type="PROSITE-ProRule" id="PRU00601"/>
    </source>
</evidence>
<dbReference type="PROSITE" id="PS51266">
    <property type="entry name" value="ZF_CHY"/>
    <property type="match status" value="1"/>
</dbReference>
<dbReference type="GO" id="GO:0031965">
    <property type="term" value="C:nuclear membrane"/>
    <property type="evidence" value="ECO:0007669"/>
    <property type="project" value="UniProtKB-SubCell"/>
</dbReference>
<sequence>MTEKPCKFYISGKKCKFGKHCRFIHSQVFDSNFTNLLNSDKNEILNTVTDSSNLLPSPLFNPSANSEQSNQDGAVNYYYNNQITREISESSQTGICEFYDRNGYCGYGTNCRYYHPESRDSKTGEKEQRRVKAETAKENKPEKNVIIDSGNGFINQDGIVEDSTSKDEKSEKQICTFFAKNGHCKFGKSCKYLHFYVQKKKAIKETEPRPTAKNEDTEAREGRIKSFVTRVTRERICPYFTSGYCRWGHRCRLFHPKDLMENVEDPVDGLLSLNDVHNSISNTVGMDEKKMEAVPTTNLKVSKVSRLLRLPVLPVKKVLLPKRSAASREELNGMRTTEIEQMKKRFPNDKLIIVEENNKNFVASFCFTPSDPDWPFDLKNFVLMVSITEEYPKEMLLVNMPTEQDMPETVRRYVQESVCDWLSEKSDTLKKTDKLELVFRPLLHWLDKNLESVVTNGLRQFKKELVAKAAGFEFIPASQLQSNVKHATPDSADDENGSDVINSQDDTDEDENESSEDEDKETKQTFADVERKGTEVSFKNLQLKEQSGTLIFEKINLSIQCIRCKTKSEFSTPCNRINSVDCTKCNTTQMARYRPAIAHQYSSVIGYLDLKNCTPFDLILPESSPVLSCMNCNNTTKISAFCSGQVHDINCRSCHEKLRVAVDAVRFFELQQAEIETANSGQIHKVGVKKANRITKNPAIQEGKPLPANGACKHYKKSYRWLRFPCCGKTYPCDICHNENETDHEMKYANRMICGYCCTEQIYSVEKPCKGCSQLMTKSAGCHWEGGQGCRDKIKMNRGDAQKYSNMGKTISKHAQKVKDMNSKKKTKLRHT</sequence>
<dbReference type="SUPFAM" id="SSF161219">
    <property type="entry name" value="CHY zinc finger-like"/>
    <property type="match status" value="1"/>
</dbReference>
<feature type="region of interest" description="Disordered" evidence="11">
    <location>
        <begin position="483"/>
        <end position="527"/>
    </location>
</feature>
<dbReference type="Pfam" id="PF05495">
    <property type="entry name" value="zf-CHY"/>
    <property type="match status" value="1"/>
</dbReference>
<dbReference type="EMBL" id="JAZGQO010000003">
    <property type="protein sequence ID" value="KAK6188084.1"/>
    <property type="molecule type" value="Genomic_DNA"/>
</dbReference>
<dbReference type="Gene3D" id="4.10.1000.10">
    <property type="entry name" value="Zinc finger, CCCH-type"/>
    <property type="match status" value="2"/>
</dbReference>
<evidence type="ECO:0000256" key="7">
    <source>
        <dbReference type="ARBA" id="ARBA00039886"/>
    </source>
</evidence>
<evidence type="ECO:0000256" key="1">
    <source>
        <dbReference type="ARBA" id="ARBA00004335"/>
    </source>
</evidence>
<feature type="zinc finger region" description="C3H1-type" evidence="10">
    <location>
        <begin position="90"/>
        <end position="118"/>
    </location>
</feature>
<dbReference type="Proteomes" id="UP001347796">
    <property type="component" value="Unassembled WGS sequence"/>
</dbReference>
<dbReference type="InterPro" id="IPR036855">
    <property type="entry name" value="Znf_CCCH_sf"/>
</dbReference>
<comment type="subcellular location">
    <subcellularLocation>
        <location evidence="1">Nucleus membrane</location>
        <topology evidence="1">Peripheral membrane protein</topology>
        <orientation evidence="1">Cytoplasmic side</orientation>
    </subcellularLocation>
</comment>
<organism evidence="14 15">
    <name type="scientific">Patella caerulea</name>
    <name type="common">Rayed Mediterranean limpet</name>
    <dbReference type="NCBI Taxonomy" id="87958"/>
    <lineage>
        <taxon>Eukaryota</taxon>
        <taxon>Metazoa</taxon>
        <taxon>Spiralia</taxon>
        <taxon>Lophotrochozoa</taxon>
        <taxon>Mollusca</taxon>
        <taxon>Gastropoda</taxon>
        <taxon>Patellogastropoda</taxon>
        <taxon>Patelloidea</taxon>
        <taxon>Patellidae</taxon>
        <taxon>Patella</taxon>
    </lineage>
</organism>
<feature type="zinc finger region" description="C3H1-type" evidence="10">
    <location>
        <begin position="232"/>
        <end position="258"/>
    </location>
</feature>
<dbReference type="SUPFAM" id="SSF90229">
    <property type="entry name" value="CCCH zinc finger"/>
    <property type="match status" value="3"/>
</dbReference>
<feature type="domain" description="C3H1-type" evidence="12">
    <location>
        <begin position="169"/>
        <end position="197"/>
    </location>
</feature>
<feature type="domain" description="C3H1-type" evidence="12">
    <location>
        <begin position="1"/>
        <end position="28"/>
    </location>
</feature>
<gene>
    <name evidence="14" type="ORF">SNE40_004344</name>
</gene>
<keyword evidence="5" id="KW-0539">Nucleus</keyword>
<dbReference type="AlphaFoldDB" id="A0AAN8JXY1"/>
<feature type="domain" description="CHY-type" evidence="13">
    <location>
        <begin position="705"/>
        <end position="774"/>
    </location>
</feature>
<name>A0AAN8JXY1_PATCE</name>
<dbReference type="InterPro" id="IPR008913">
    <property type="entry name" value="Znf_CHY"/>
</dbReference>
<comment type="caution">
    <text evidence="14">The sequence shown here is derived from an EMBL/GenBank/DDBJ whole genome shotgun (WGS) entry which is preliminary data.</text>
</comment>
<feature type="zinc finger region" description="C3H1-type" evidence="10">
    <location>
        <begin position="169"/>
        <end position="197"/>
    </location>
</feature>
<evidence type="ECO:0000256" key="8">
    <source>
        <dbReference type="ARBA" id="ARBA00042384"/>
    </source>
</evidence>
<evidence type="ECO:0000256" key="11">
    <source>
        <dbReference type="SAM" id="MobiDB-lite"/>
    </source>
</evidence>
<dbReference type="Pfam" id="PF00642">
    <property type="entry name" value="zf-CCCH"/>
    <property type="match status" value="2"/>
</dbReference>
<dbReference type="PANTHER" id="PTHR46527:SF1">
    <property type="entry name" value="NUCLEOPORIN NUP42"/>
    <property type="match status" value="1"/>
</dbReference>
<dbReference type="InterPro" id="IPR051767">
    <property type="entry name" value="Nucleoporin_NUP42"/>
</dbReference>
<evidence type="ECO:0000313" key="14">
    <source>
        <dbReference type="EMBL" id="KAK6188084.1"/>
    </source>
</evidence>
<dbReference type="GO" id="GO:0008270">
    <property type="term" value="F:zinc ion binding"/>
    <property type="evidence" value="ECO:0007669"/>
    <property type="project" value="UniProtKB-KW"/>
</dbReference>
<evidence type="ECO:0000256" key="4">
    <source>
        <dbReference type="ARBA" id="ARBA00022833"/>
    </source>
</evidence>
<comment type="function">
    <text evidence="6">Required for the export of mRNAs containing poly(A) tails from the nucleus into the cytoplasm.</text>
</comment>
<feature type="domain" description="C3H1-type" evidence="12">
    <location>
        <begin position="232"/>
        <end position="258"/>
    </location>
</feature>
<reference evidence="14 15" key="1">
    <citation type="submission" date="2024-01" db="EMBL/GenBank/DDBJ databases">
        <title>The genome of the rayed Mediterranean limpet Patella caerulea (Linnaeus, 1758).</title>
        <authorList>
            <person name="Anh-Thu Weber A."/>
            <person name="Halstead-Nussloch G."/>
        </authorList>
    </citation>
    <scope>NUCLEOTIDE SEQUENCE [LARGE SCALE GENOMIC DNA]</scope>
    <source>
        <strain evidence="14">AATW-2023a</strain>
        <tissue evidence="14">Whole specimen</tissue>
    </source>
</reference>
<keyword evidence="4 10" id="KW-0862">Zinc</keyword>
<dbReference type="PROSITE" id="PS50103">
    <property type="entry name" value="ZF_C3H1"/>
    <property type="match status" value="4"/>
</dbReference>
<keyword evidence="2 10" id="KW-0479">Metal-binding</keyword>
<keyword evidence="3 9" id="KW-0863">Zinc-finger</keyword>
<dbReference type="SMART" id="SM00356">
    <property type="entry name" value="ZnF_C3H1"/>
    <property type="match status" value="4"/>
</dbReference>
<dbReference type="Pfam" id="PF18044">
    <property type="entry name" value="zf-CCCH_4"/>
    <property type="match status" value="1"/>
</dbReference>
<feature type="zinc finger region" description="C3H1-type" evidence="10">
    <location>
        <begin position="1"/>
        <end position="28"/>
    </location>
</feature>
<dbReference type="InterPro" id="IPR000571">
    <property type="entry name" value="Znf_CCCH"/>
</dbReference>
<evidence type="ECO:0000256" key="5">
    <source>
        <dbReference type="ARBA" id="ARBA00023242"/>
    </source>
</evidence>